<keyword evidence="2" id="KW-0812">Transmembrane</keyword>
<evidence type="ECO:0000256" key="1">
    <source>
        <dbReference type="SAM" id="MobiDB-lite"/>
    </source>
</evidence>
<feature type="region of interest" description="Disordered" evidence="1">
    <location>
        <begin position="91"/>
        <end position="205"/>
    </location>
</feature>
<protein>
    <submittedName>
        <fullName evidence="3">(Perigord truffle) hypothetical protein</fullName>
    </submittedName>
</protein>
<evidence type="ECO:0000256" key="2">
    <source>
        <dbReference type="SAM" id="Phobius"/>
    </source>
</evidence>
<dbReference type="InParanoid" id="D5GF93"/>
<dbReference type="GO" id="GO:0016192">
    <property type="term" value="P:vesicle-mediated transport"/>
    <property type="evidence" value="ECO:0007669"/>
    <property type="project" value="TreeGrafter"/>
</dbReference>
<keyword evidence="2" id="KW-1133">Transmembrane helix</keyword>
<keyword evidence="2" id="KW-0472">Membrane</keyword>
<dbReference type="InterPro" id="IPR020999">
    <property type="entry name" value="Chitin_synth_reg_RCR"/>
</dbReference>
<reference evidence="3 4" key="1">
    <citation type="journal article" date="2010" name="Nature">
        <title>Perigord black truffle genome uncovers evolutionary origins and mechanisms of symbiosis.</title>
        <authorList>
            <person name="Martin F."/>
            <person name="Kohler A."/>
            <person name="Murat C."/>
            <person name="Balestrini R."/>
            <person name="Coutinho P.M."/>
            <person name="Jaillon O."/>
            <person name="Montanini B."/>
            <person name="Morin E."/>
            <person name="Noel B."/>
            <person name="Percudani R."/>
            <person name="Porcel B."/>
            <person name="Rubini A."/>
            <person name="Amicucci A."/>
            <person name="Amselem J."/>
            <person name="Anthouard V."/>
            <person name="Arcioni S."/>
            <person name="Artiguenave F."/>
            <person name="Aury J.M."/>
            <person name="Ballario P."/>
            <person name="Bolchi A."/>
            <person name="Brenna A."/>
            <person name="Brun A."/>
            <person name="Buee M."/>
            <person name="Cantarel B."/>
            <person name="Chevalier G."/>
            <person name="Couloux A."/>
            <person name="Da Silva C."/>
            <person name="Denoeud F."/>
            <person name="Duplessis S."/>
            <person name="Ghignone S."/>
            <person name="Hilselberger B."/>
            <person name="Iotti M."/>
            <person name="Marcais B."/>
            <person name="Mello A."/>
            <person name="Miranda M."/>
            <person name="Pacioni G."/>
            <person name="Quesneville H."/>
            <person name="Riccioni C."/>
            <person name="Ruotolo R."/>
            <person name="Splivallo R."/>
            <person name="Stocchi V."/>
            <person name="Tisserant E."/>
            <person name="Viscomi A.R."/>
            <person name="Zambonelli A."/>
            <person name="Zampieri E."/>
            <person name="Henrissat B."/>
            <person name="Lebrun M.H."/>
            <person name="Paolocci F."/>
            <person name="Bonfante P."/>
            <person name="Ottonello S."/>
            <person name="Wincker P."/>
        </authorList>
    </citation>
    <scope>NUCLEOTIDE SEQUENCE [LARGE SCALE GENOMIC DNA]</scope>
    <source>
        <strain evidence="3 4">Mel28</strain>
    </source>
</reference>
<gene>
    <name evidence="3" type="ORF">GSTUM_00006788001</name>
</gene>
<keyword evidence="4" id="KW-1185">Reference proteome</keyword>
<feature type="compositionally biased region" description="Low complexity" evidence="1">
    <location>
        <begin position="101"/>
        <end position="110"/>
    </location>
</feature>
<sequence length="205" mass="22753">MDKNERGFSRVFRRDYYDRCDFGDCYSSWDNWGRWVALTVIVVFFFLVVACCGLITSRRRRRAGMQPVYGTAWMAPPKYTPHDVHQFQTYPPQHYPPQQPGPYAQYYAPTHPAPAYSPGQQNHDPGAPGHAGGNYHAAGVEDPQGQQRQYFSPPPVPLGSPEPAAHAPVNGHQTGETVFTHSTGSNNPYSAPPSGMPQAHVEGKV</sequence>
<dbReference type="PANTHER" id="PTHR28187">
    <property type="entry name" value="PROTEIN RCR1-RELATED"/>
    <property type="match status" value="1"/>
</dbReference>
<dbReference type="HOGENOM" id="CLU_078289_1_1_1"/>
<proteinExistence type="predicted"/>
<dbReference type="AlphaFoldDB" id="D5GF93"/>
<dbReference type="GeneID" id="9188042"/>
<dbReference type="Proteomes" id="UP000006911">
    <property type="component" value="Unassembled WGS sequence"/>
</dbReference>
<dbReference type="OMA" id="FNTNDGY"/>
<dbReference type="KEGG" id="tml:GSTUM_00006788001"/>
<dbReference type="RefSeq" id="XP_002838995.1">
    <property type="nucleotide sequence ID" value="XM_002838949.1"/>
</dbReference>
<name>D5GF93_TUBMM</name>
<evidence type="ECO:0000313" key="4">
    <source>
        <dbReference type="Proteomes" id="UP000006911"/>
    </source>
</evidence>
<evidence type="ECO:0000313" key="3">
    <source>
        <dbReference type="EMBL" id="CAZ83186.1"/>
    </source>
</evidence>
<feature type="compositionally biased region" description="Polar residues" evidence="1">
    <location>
        <begin position="171"/>
        <end position="189"/>
    </location>
</feature>
<accession>D5GF93</accession>
<feature type="transmembrane region" description="Helical" evidence="2">
    <location>
        <begin position="35"/>
        <end position="56"/>
    </location>
</feature>
<dbReference type="PANTHER" id="PTHR28187:SF1">
    <property type="entry name" value="PROTEIN RCR1-RELATED"/>
    <property type="match status" value="1"/>
</dbReference>
<dbReference type="eggNOG" id="ENOG502S8F1">
    <property type="taxonomic scope" value="Eukaryota"/>
</dbReference>
<dbReference type="Pfam" id="PF12273">
    <property type="entry name" value="RCR"/>
    <property type="match status" value="1"/>
</dbReference>
<organism evidence="3 4">
    <name type="scientific">Tuber melanosporum (strain Mel28)</name>
    <name type="common">Perigord black truffle</name>
    <dbReference type="NCBI Taxonomy" id="656061"/>
    <lineage>
        <taxon>Eukaryota</taxon>
        <taxon>Fungi</taxon>
        <taxon>Dikarya</taxon>
        <taxon>Ascomycota</taxon>
        <taxon>Pezizomycotina</taxon>
        <taxon>Pezizomycetes</taxon>
        <taxon>Pezizales</taxon>
        <taxon>Tuberaceae</taxon>
        <taxon>Tuber</taxon>
    </lineage>
</organism>
<dbReference type="EMBL" id="FN430208">
    <property type="protein sequence ID" value="CAZ83186.1"/>
    <property type="molecule type" value="Genomic_DNA"/>
</dbReference>